<feature type="transmembrane region" description="Helical" evidence="1">
    <location>
        <begin position="209"/>
        <end position="229"/>
    </location>
</feature>
<keyword evidence="3" id="KW-1185">Reference proteome</keyword>
<evidence type="ECO:0000256" key="1">
    <source>
        <dbReference type="SAM" id="Phobius"/>
    </source>
</evidence>
<feature type="transmembrane region" description="Helical" evidence="1">
    <location>
        <begin position="20"/>
        <end position="39"/>
    </location>
</feature>
<reference evidence="3" key="1">
    <citation type="journal article" date="2019" name="Int. J. Syst. Evol. Microbiol.">
        <title>The Global Catalogue of Microorganisms (GCM) 10K type strain sequencing project: providing services to taxonomists for standard genome sequencing and annotation.</title>
        <authorList>
            <consortium name="The Broad Institute Genomics Platform"/>
            <consortium name="The Broad Institute Genome Sequencing Center for Infectious Disease"/>
            <person name="Wu L."/>
            <person name="Ma J."/>
        </authorList>
    </citation>
    <scope>NUCLEOTIDE SEQUENCE [LARGE SCALE GENOMIC DNA]</scope>
    <source>
        <strain evidence="3">NBRC 102146</strain>
    </source>
</reference>
<feature type="transmembrane region" description="Helical" evidence="1">
    <location>
        <begin position="121"/>
        <end position="142"/>
    </location>
</feature>
<evidence type="ECO:0000313" key="2">
    <source>
        <dbReference type="EMBL" id="GLR47475.1"/>
    </source>
</evidence>
<dbReference type="EMBL" id="BSOO01000009">
    <property type="protein sequence ID" value="GLR47475.1"/>
    <property type="molecule type" value="Genomic_DNA"/>
</dbReference>
<keyword evidence="1" id="KW-0472">Membrane</keyword>
<keyword evidence="1" id="KW-0812">Transmembrane</keyword>
<accession>A0ABQ5Z618</accession>
<evidence type="ECO:0000313" key="3">
    <source>
        <dbReference type="Proteomes" id="UP001156703"/>
    </source>
</evidence>
<sequence>MASNAYSAAPARGFMADQAFFTRFAVALTAFILFGFIQFELRGFVNIMTVPWFLHVHGALMVTWLAMYVLQSSLISAGQVAVHRKTGWLALLLAVGVVGFGSFTGISAIRVGMVPPFFTNPFFLALNQVGMIAFAGVVALAIVKRRQVEWHRRLMVGTGIIVMEPALGRLLPMPLMGQTAGELTAALIQLLMVGILARHDRKVLGRVHPATLTLALVLVVSHLAIELLARTPAFQALAASIAAG</sequence>
<dbReference type="RefSeq" id="WP_051676594.1">
    <property type="nucleotide sequence ID" value="NZ_BSOO01000009.1"/>
</dbReference>
<proteinExistence type="predicted"/>
<feature type="transmembrane region" description="Helical" evidence="1">
    <location>
        <begin position="51"/>
        <end position="70"/>
    </location>
</feature>
<comment type="caution">
    <text evidence="2">The sequence shown here is derived from an EMBL/GenBank/DDBJ whole genome shotgun (WGS) entry which is preliminary data.</text>
</comment>
<dbReference type="Proteomes" id="UP001156703">
    <property type="component" value="Unassembled WGS sequence"/>
</dbReference>
<name>A0ABQ5Z618_9SPHN</name>
<protein>
    <recommendedName>
        <fullName evidence="4">Adenylate cyclase</fullName>
    </recommendedName>
</protein>
<organism evidence="2 3">
    <name type="scientific">Sphingomonas astaxanthinifaciens DSM 22298</name>
    <dbReference type="NCBI Taxonomy" id="1123267"/>
    <lineage>
        <taxon>Bacteria</taxon>
        <taxon>Pseudomonadati</taxon>
        <taxon>Pseudomonadota</taxon>
        <taxon>Alphaproteobacteria</taxon>
        <taxon>Sphingomonadales</taxon>
        <taxon>Sphingomonadaceae</taxon>
        <taxon>Sphingomonas</taxon>
    </lineage>
</organism>
<gene>
    <name evidence="2" type="ORF">GCM10007925_11870</name>
</gene>
<keyword evidence="1" id="KW-1133">Transmembrane helix</keyword>
<evidence type="ECO:0008006" key="4">
    <source>
        <dbReference type="Google" id="ProtNLM"/>
    </source>
</evidence>
<feature type="transmembrane region" description="Helical" evidence="1">
    <location>
        <begin position="90"/>
        <end position="109"/>
    </location>
</feature>